<feature type="compositionally biased region" description="Low complexity" evidence="10">
    <location>
        <begin position="496"/>
        <end position="524"/>
    </location>
</feature>
<feature type="region of interest" description="Disordered" evidence="10">
    <location>
        <begin position="346"/>
        <end position="387"/>
    </location>
</feature>
<dbReference type="GO" id="GO:0005737">
    <property type="term" value="C:cytoplasm"/>
    <property type="evidence" value="ECO:0007669"/>
    <property type="project" value="UniProtKB-SubCell"/>
</dbReference>
<dbReference type="Pfam" id="PF23261">
    <property type="entry name" value="zf-CCCH_11"/>
    <property type="match status" value="1"/>
</dbReference>
<feature type="domain" description="C3H1-type" evidence="12">
    <location>
        <begin position="309"/>
        <end position="337"/>
    </location>
</feature>
<dbReference type="Pfam" id="PF25427">
    <property type="entry name" value="zf-CCCH_UNK"/>
    <property type="match status" value="1"/>
</dbReference>
<feature type="domain" description="C3H1-type" evidence="12">
    <location>
        <begin position="139"/>
        <end position="169"/>
    </location>
</feature>
<keyword evidence="4 8" id="KW-0479">Metal-binding</keyword>
<proteinExistence type="inferred from homology"/>
<dbReference type="FunCoup" id="A0A2Y9QQQ1">
    <property type="interactions" value="1145"/>
</dbReference>
<dbReference type="Proteomes" id="UP000248480">
    <property type="component" value="Unplaced"/>
</dbReference>
<keyword evidence="3" id="KW-0963">Cytoplasm</keyword>
<feature type="region of interest" description="Disordered" evidence="10">
    <location>
        <begin position="465"/>
        <end position="549"/>
    </location>
</feature>
<sequence length="757" mass="82151">MAIIREGSVLAGRGLGARAWDGSPGPEVGGRGWAPGGAASRTGNAVCLFRYLKEFRTEQCALFLQHKCAQHRPFTCFHWHFLNQRRRRPLRRRDGTFNYSPDVYCAKYDEAAGVCPDGDECPYLHRTTGDTERKYHLRYYKTGTCIHETDARGHCAKNGLHCAFAHGPLDLRPPVCDVRELQAQEALQNGQLSGGDSLPDLQPGVLASQAMIEKILAEDPRWQDTNFVLGSYKTEQCPKPPRLCRQGYACPHYHNSRDRRRNPRRLQYRSTPCPSVKHGDEWGEPSRCASGDSCQYCHSRTEQQFHPEIYKSTKCNDMRQSGYCPRGPFCAFAHVEKSIGISSDWGCRDPSSTNSPVASSGPPGNVKRRDSPTEGGQKASEHSGKQNHLTVLAVVRPLASSVGSSVTSSLASSTGSRGSSPTVLSALDARALLLDPTSNTVESVLGSALDVHLSDINIASLERDLEDREKSELGPTSQRLLGGSAPVAIPGPLTRSPSLHSSSSLSTSPLSSLSQSLSGPLVSSAMTPPQQPPPPPKSEPGALGSSASSYSSLGLNGVPGSIWDFVSGSFSPSPSPILAAGSTSSSGSPSGAELARVRRQLDEAKRRIRQWEESWQQVKQACDAWQREAQEAKERARVADSDRQLALQRKEEVEARCRQLQEELEGLGLAAALPVLRSCGDLDTAPLPTLHSLQSRLRLGLEAIDGVIIQLHAKQCLACRERARGAVPRPCPHRVLCEPCAASAPACPYCKGQPVQW</sequence>
<comment type="similarity">
    <text evidence="2">Belongs to the unkempt family.</text>
</comment>
<feature type="domain" description="C3H1-type" evidence="12">
    <location>
        <begin position="99"/>
        <end position="128"/>
    </location>
</feature>
<feature type="compositionally biased region" description="Basic residues" evidence="10">
    <location>
        <begin position="257"/>
        <end position="267"/>
    </location>
</feature>
<dbReference type="PANTHER" id="PTHR14493">
    <property type="entry name" value="UNKEMPT FAMILY MEMBER"/>
    <property type="match status" value="1"/>
</dbReference>
<dbReference type="RefSeq" id="XP_023584312.1">
    <property type="nucleotide sequence ID" value="XM_023728544.1"/>
</dbReference>
<gene>
    <name evidence="14" type="primary">UNKL</name>
</gene>
<keyword evidence="6 8" id="KW-0863">Zinc-finger</keyword>
<evidence type="ECO:0000256" key="10">
    <source>
        <dbReference type="SAM" id="MobiDB-lite"/>
    </source>
</evidence>
<dbReference type="Pfam" id="PF23035">
    <property type="entry name" value="zf-CCCH_UNK-like_4th"/>
    <property type="match status" value="1"/>
</dbReference>
<dbReference type="PROSITE" id="PS50103">
    <property type="entry name" value="ZF_C3H1"/>
    <property type="match status" value="4"/>
</dbReference>
<evidence type="ECO:0000259" key="12">
    <source>
        <dbReference type="PROSITE" id="PS50103"/>
    </source>
</evidence>
<dbReference type="InParanoid" id="A0A2Y9QQQ1"/>
<protein>
    <submittedName>
        <fullName evidence="14">E3 ubiquitin-protein ligase UNKL</fullName>
    </submittedName>
</protein>
<dbReference type="SMART" id="SM00356">
    <property type="entry name" value="ZnF_C3H1"/>
    <property type="match status" value="4"/>
</dbReference>
<dbReference type="SUPFAM" id="SSF90229">
    <property type="entry name" value="CCCH zinc finger"/>
    <property type="match status" value="1"/>
</dbReference>
<dbReference type="Gene3D" id="3.30.40.10">
    <property type="entry name" value="Zinc/RING finger domain, C3HC4 (zinc finger)"/>
    <property type="match status" value="1"/>
</dbReference>
<comment type="subcellular location">
    <subcellularLocation>
        <location evidence="1">Cytoplasm</location>
    </subcellularLocation>
</comment>
<feature type="zinc finger region" description="C3H1-type" evidence="8">
    <location>
        <begin position="99"/>
        <end position="128"/>
    </location>
</feature>
<evidence type="ECO:0000256" key="7">
    <source>
        <dbReference type="ARBA" id="ARBA00022833"/>
    </source>
</evidence>
<evidence type="ECO:0000256" key="5">
    <source>
        <dbReference type="ARBA" id="ARBA00022737"/>
    </source>
</evidence>
<evidence type="ECO:0000256" key="2">
    <source>
        <dbReference type="ARBA" id="ARBA00008808"/>
    </source>
</evidence>
<feature type="zinc finger region" description="C3H1-type" evidence="8">
    <location>
        <begin position="267"/>
        <end position="301"/>
    </location>
</feature>
<accession>A0A2Y9QQQ1</accession>
<dbReference type="InterPro" id="IPR001841">
    <property type="entry name" value="Znf_RING"/>
</dbReference>
<keyword evidence="13" id="KW-1185">Reference proteome</keyword>
<dbReference type="InterPro" id="IPR057295">
    <property type="entry name" value="UNK_Znf_4"/>
</dbReference>
<dbReference type="InterPro" id="IPR057296">
    <property type="entry name" value="UNK_Znf_5"/>
</dbReference>
<dbReference type="STRING" id="127582.A0A2Y9QQQ1"/>
<feature type="zinc finger region" description="C3H1-type" evidence="8">
    <location>
        <begin position="309"/>
        <end position="337"/>
    </location>
</feature>
<dbReference type="InterPro" id="IPR040594">
    <property type="entry name" value="UNK_Znf_1"/>
</dbReference>
<dbReference type="CTD" id="64718"/>
<dbReference type="Pfam" id="PF18384">
    <property type="entry name" value="zf_CCCH_5"/>
    <property type="match status" value="1"/>
</dbReference>
<dbReference type="InterPro" id="IPR013083">
    <property type="entry name" value="Znf_RING/FYVE/PHD"/>
</dbReference>
<evidence type="ECO:0000256" key="6">
    <source>
        <dbReference type="ARBA" id="ARBA00022771"/>
    </source>
</evidence>
<evidence type="ECO:0000256" key="3">
    <source>
        <dbReference type="ARBA" id="ARBA00022490"/>
    </source>
</evidence>
<feature type="coiled-coil region" evidence="9">
    <location>
        <begin position="594"/>
        <end position="670"/>
    </location>
</feature>
<name>A0A2Y9QQQ1_TRIMA</name>
<dbReference type="InterPro" id="IPR000571">
    <property type="entry name" value="Znf_CCCH"/>
</dbReference>
<evidence type="ECO:0000259" key="11">
    <source>
        <dbReference type="PROSITE" id="PS50089"/>
    </source>
</evidence>
<evidence type="ECO:0000256" key="4">
    <source>
        <dbReference type="ARBA" id="ARBA00022723"/>
    </source>
</evidence>
<dbReference type="Pfam" id="PF13920">
    <property type="entry name" value="zf-C3HC4_3"/>
    <property type="match status" value="1"/>
</dbReference>
<dbReference type="GeneID" id="101345865"/>
<feature type="domain" description="C3H1-type" evidence="12">
    <location>
        <begin position="267"/>
        <end position="301"/>
    </location>
</feature>
<evidence type="ECO:0000313" key="13">
    <source>
        <dbReference type="Proteomes" id="UP000248480"/>
    </source>
</evidence>
<dbReference type="Gene3D" id="4.10.1000.10">
    <property type="entry name" value="Zinc finger, CCCH-type"/>
    <property type="match status" value="1"/>
</dbReference>
<keyword evidence="9" id="KW-0175">Coiled coil</keyword>
<dbReference type="KEGG" id="tmu:101345865"/>
<feature type="zinc finger region" description="C3H1-type" evidence="8">
    <location>
        <begin position="139"/>
        <end position="169"/>
    </location>
</feature>
<dbReference type="PROSITE" id="PS50089">
    <property type="entry name" value="ZF_RING_2"/>
    <property type="match status" value="1"/>
</dbReference>
<dbReference type="PANTHER" id="PTHR14493:SF37">
    <property type="entry name" value="E3 UBIQUITIN-PROTEIN LIGASE UNKL-RELATED"/>
    <property type="match status" value="1"/>
</dbReference>
<reference evidence="14" key="1">
    <citation type="submission" date="2025-08" db="UniProtKB">
        <authorList>
            <consortium name="RefSeq"/>
        </authorList>
    </citation>
    <scope>IDENTIFICATION</scope>
</reference>
<dbReference type="InterPro" id="IPR045234">
    <property type="entry name" value="Unkempt-like"/>
</dbReference>
<dbReference type="AlphaFoldDB" id="A0A2Y9QQQ1"/>
<dbReference type="GO" id="GO:0008270">
    <property type="term" value="F:zinc ion binding"/>
    <property type="evidence" value="ECO:0007669"/>
    <property type="project" value="UniProtKB-KW"/>
</dbReference>
<dbReference type="InterPro" id="IPR036855">
    <property type="entry name" value="Znf_CCCH_sf"/>
</dbReference>
<organism evidence="13 14">
    <name type="scientific">Trichechus manatus latirostris</name>
    <name type="common">Florida manatee</name>
    <dbReference type="NCBI Taxonomy" id="127582"/>
    <lineage>
        <taxon>Eukaryota</taxon>
        <taxon>Metazoa</taxon>
        <taxon>Chordata</taxon>
        <taxon>Craniata</taxon>
        <taxon>Vertebrata</taxon>
        <taxon>Euteleostomi</taxon>
        <taxon>Mammalia</taxon>
        <taxon>Eutheria</taxon>
        <taxon>Afrotheria</taxon>
        <taxon>Sirenia</taxon>
        <taxon>Trichechidae</taxon>
        <taxon>Trichechus</taxon>
    </lineage>
</organism>
<evidence type="ECO:0000313" key="14">
    <source>
        <dbReference type="RefSeq" id="XP_023584312.1"/>
    </source>
</evidence>
<keyword evidence="7 8" id="KW-0862">Zinc</keyword>
<feature type="domain" description="RING-type" evidence="11">
    <location>
        <begin position="716"/>
        <end position="751"/>
    </location>
</feature>
<evidence type="ECO:0000256" key="8">
    <source>
        <dbReference type="PROSITE-ProRule" id="PRU00723"/>
    </source>
</evidence>
<keyword evidence="5" id="KW-0677">Repeat</keyword>
<dbReference type="Pfam" id="PF00642">
    <property type="entry name" value="zf-CCCH"/>
    <property type="match status" value="1"/>
</dbReference>
<evidence type="ECO:0000256" key="1">
    <source>
        <dbReference type="ARBA" id="ARBA00004496"/>
    </source>
</evidence>
<feature type="region of interest" description="Disordered" evidence="10">
    <location>
        <begin position="255"/>
        <end position="276"/>
    </location>
</feature>
<evidence type="ECO:0000256" key="9">
    <source>
        <dbReference type="SAM" id="Coils"/>
    </source>
</evidence>
<feature type="compositionally biased region" description="Pro residues" evidence="10">
    <location>
        <begin position="529"/>
        <end position="538"/>
    </location>
</feature>